<keyword evidence="1" id="KW-0812">Transmembrane</keyword>
<dbReference type="EMBL" id="JAUSVS010000007">
    <property type="protein sequence ID" value="MDQ0465599.1"/>
    <property type="molecule type" value="Genomic_DNA"/>
</dbReference>
<protein>
    <submittedName>
        <fullName evidence="3">Membrane protein</fullName>
    </submittedName>
</protein>
<evidence type="ECO:0000313" key="4">
    <source>
        <dbReference type="Proteomes" id="UP001228905"/>
    </source>
</evidence>
<feature type="transmembrane region" description="Helical" evidence="1">
    <location>
        <begin position="40"/>
        <end position="66"/>
    </location>
</feature>
<gene>
    <name evidence="3" type="ORF">QO010_003388</name>
</gene>
<comment type="caution">
    <text evidence="3">The sequence shown here is derived from an EMBL/GenBank/DDBJ whole genome shotgun (WGS) entry which is preliminary data.</text>
</comment>
<keyword evidence="1" id="KW-0472">Membrane</keyword>
<proteinExistence type="predicted"/>
<name>A0ABU0IX17_9CAUL</name>
<organism evidence="3 4">
    <name type="scientific">Caulobacter ginsengisoli</name>
    <dbReference type="NCBI Taxonomy" id="400775"/>
    <lineage>
        <taxon>Bacteria</taxon>
        <taxon>Pseudomonadati</taxon>
        <taxon>Pseudomonadota</taxon>
        <taxon>Alphaproteobacteria</taxon>
        <taxon>Caulobacterales</taxon>
        <taxon>Caulobacteraceae</taxon>
        <taxon>Caulobacter</taxon>
    </lineage>
</organism>
<sequence>MSRMHPLHPLLAHAPVACWTLVPLSDLAAACLHAASWPAAFFWQASALLAGTGVAGALLAATAGTLDYARASETAPRLVMTHASLMATALVLAAAGLFGRLGAGYAPVLPPPAWAIGLGVLAFLVMAVGAGFGGEMVYGRGIGVRRSDGDQT</sequence>
<dbReference type="Pfam" id="PF09990">
    <property type="entry name" value="DUF2231"/>
    <property type="match status" value="1"/>
</dbReference>
<dbReference type="Proteomes" id="UP001228905">
    <property type="component" value="Unassembled WGS sequence"/>
</dbReference>
<feature type="domain" description="DUF2231" evidence="2">
    <location>
        <begin position="5"/>
        <end position="145"/>
    </location>
</feature>
<evidence type="ECO:0000256" key="1">
    <source>
        <dbReference type="SAM" id="Phobius"/>
    </source>
</evidence>
<feature type="transmembrane region" description="Helical" evidence="1">
    <location>
        <begin position="113"/>
        <end position="138"/>
    </location>
</feature>
<feature type="transmembrane region" description="Helical" evidence="1">
    <location>
        <begin position="78"/>
        <end position="101"/>
    </location>
</feature>
<reference evidence="3 4" key="1">
    <citation type="submission" date="2023-07" db="EMBL/GenBank/DDBJ databases">
        <title>Genomic Encyclopedia of Type Strains, Phase IV (KMG-IV): sequencing the most valuable type-strain genomes for metagenomic binning, comparative biology and taxonomic classification.</title>
        <authorList>
            <person name="Goeker M."/>
        </authorList>
    </citation>
    <scope>NUCLEOTIDE SEQUENCE [LARGE SCALE GENOMIC DNA]</scope>
    <source>
        <strain evidence="3 4">DSM 18695</strain>
    </source>
</reference>
<accession>A0ABU0IX17</accession>
<dbReference type="RefSeq" id="WP_307351057.1">
    <property type="nucleotide sequence ID" value="NZ_JAUSVS010000007.1"/>
</dbReference>
<keyword evidence="1" id="KW-1133">Transmembrane helix</keyword>
<evidence type="ECO:0000313" key="3">
    <source>
        <dbReference type="EMBL" id="MDQ0465599.1"/>
    </source>
</evidence>
<evidence type="ECO:0000259" key="2">
    <source>
        <dbReference type="Pfam" id="PF09990"/>
    </source>
</evidence>
<dbReference type="InterPro" id="IPR019251">
    <property type="entry name" value="DUF2231_TM"/>
</dbReference>
<keyword evidence="4" id="KW-1185">Reference proteome</keyword>